<dbReference type="Proteomes" id="UP001144096">
    <property type="component" value="Unassembled WGS sequence"/>
</dbReference>
<proteinExistence type="predicted"/>
<dbReference type="Pfam" id="PF00903">
    <property type="entry name" value="Glyoxalase"/>
    <property type="match status" value="1"/>
</dbReference>
<gene>
    <name evidence="2" type="ORF">M8542_03585</name>
</gene>
<comment type="caution">
    <text evidence="2">The sequence shown here is derived from an EMBL/GenBank/DDBJ whole genome shotgun (WGS) entry which is preliminary data.</text>
</comment>
<dbReference type="CDD" id="cd06587">
    <property type="entry name" value="VOC"/>
    <property type="match status" value="1"/>
</dbReference>
<sequence length="154" mass="16528">MTDLTRGVTELVLEARDLEASERFYTEVLGLPVVLRWEGPAWQGREAVWVQSGEQTRIGLWKPFTGIAGARPGTHVHFAMTVAEDDYAAAVARARAAGAGVDEVYFGDDPAAPGQRSAYVTDPDGHVVELWTRDVATQVDAGPPHAVTPGVFGV</sequence>
<evidence type="ECO:0000313" key="3">
    <source>
        <dbReference type="Proteomes" id="UP001144096"/>
    </source>
</evidence>
<protein>
    <submittedName>
        <fullName evidence="2">VOC family protein</fullName>
    </submittedName>
</protein>
<dbReference type="InterPro" id="IPR050383">
    <property type="entry name" value="GlyoxalaseI/FosfomycinResist"/>
</dbReference>
<dbReference type="InterPro" id="IPR004360">
    <property type="entry name" value="Glyas_Fos-R_dOase_dom"/>
</dbReference>
<dbReference type="Gene3D" id="3.10.180.10">
    <property type="entry name" value="2,3-Dihydroxybiphenyl 1,2-Dioxygenase, domain 1"/>
    <property type="match status" value="1"/>
</dbReference>
<evidence type="ECO:0000259" key="1">
    <source>
        <dbReference type="PROSITE" id="PS51819"/>
    </source>
</evidence>
<reference evidence="2" key="1">
    <citation type="submission" date="2022-06" db="EMBL/GenBank/DDBJ databases">
        <title>Amycolatopsis iheyaensis sp. nov., a new species of the genus Amycolatopsis isolated from soil in Iheya island, Japan.</title>
        <authorList>
            <person name="Ngamcharungchit C."/>
            <person name="Kanto H."/>
            <person name="Take A."/>
            <person name="Intra B."/>
            <person name="Matsumoto A."/>
            <person name="Panbangred W."/>
            <person name="Inahashi Y."/>
        </authorList>
    </citation>
    <scope>NUCLEOTIDE SEQUENCE</scope>
    <source>
        <strain evidence="2">OK19-0408</strain>
    </source>
</reference>
<organism evidence="2 3">
    <name type="scientific">Amycolatopsis iheyensis</name>
    <dbReference type="NCBI Taxonomy" id="2945988"/>
    <lineage>
        <taxon>Bacteria</taxon>
        <taxon>Bacillati</taxon>
        <taxon>Actinomycetota</taxon>
        <taxon>Actinomycetes</taxon>
        <taxon>Pseudonocardiales</taxon>
        <taxon>Pseudonocardiaceae</taxon>
        <taxon>Amycolatopsis</taxon>
    </lineage>
</organism>
<keyword evidence="3" id="KW-1185">Reference proteome</keyword>
<name>A0A9X2N3Z5_9PSEU</name>
<dbReference type="EMBL" id="JAMXQV010000001">
    <property type="protein sequence ID" value="MCR6481891.1"/>
    <property type="molecule type" value="Genomic_DNA"/>
</dbReference>
<dbReference type="SUPFAM" id="SSF54593">
    <property type="entry name" value="Glyoxalase/Bleomycin resistance protein/Dihydroxybiphenyl dioxygenase"/>
    <property type="match status" value="1"/>
</dbReference>
<dbReference type="PANTHER" id="PTHR21366">
    <property type="entry name" value="GLYOXALASE FAMILY PROTEIN"/>
    <property type="match status" value="1"/>
</dbReference>
<dbReference type="InterPro" id="IPR029068">
    <property type="entry name" value="Glyas_Bleomycin-R_OHBP_Dase"/>
</dbReference>
<dbReference type="AlphaFoldDB" id="A0A9X2N3Z5"/>
<dbReference type="RefSeq" id="WP_257918508.1">
    <property type="nucleotide sequence ID" value="NZ_JAMXQV010000001.1"/>
</dbReference>
<dbReference type="InterPro" id="IPR037523">
    <property type="entry name" value="VOC_core"/>
</dbReference>
<feature type="domain" description="VOC" evidence="1">
    <location>
        <begin position="7"/>
        <end position="133"/>
    </location>
</feature>
<evidence type="ECO:0000313" key="2">
    <source>
        <dbReference type="EMBL" id="MCR6481891.1"/>
    </source>
</evidence>
<dbReference type="PROSITE" id="PS51819">
    <property type="entry name" value="VOC"/>
    <property type="match status" value="1"/>
</dbReference>
<accession>A0A9X2N3Z5</accession>